<feature type="region of interest" description="Disordered" evidence="1">
    <location>
        <begin position="1"/>
        <end position="49"/>
    </location>
</feature>
<accession>A0A6G0Z4L6</accession>
<dbReference type="EMBL" id="VUJU01001419">
    <property type="protein sequence ID" value="KAF0765363.1"/>
    <property type="molecule type" value="Genomic_DNA"/>
</dbReference>
<comment type="caution">
    <text evidence="2">The sequence shown here is derived from an EMBL/GenBank/DDBJ whole genome shotgun (WGS) entry which is preliminary data.</text>
</comment>
<sequence length="142" mass="15957">KKKRKRRNPEPGRAASELRTSENPARAGEGSTQTPGPTQPRHTPSHRQYSVVYAPSEAIAMQHGGRCRRYRLSRCCCCCCGRRYCYCRLSPNGADTVVERHSRVVVHSGKSTMTGHRQRRRPGFTRATITTTTDPSPPHQII</sequence>
<proteinExistence type="predicted"/>
<evidence type="ECO:0000313" key="2">
    <source>
        <dbReference type="EMBL" id="KAF0765363.1"/>
    </source>
</evidence>
<evidence type="ECO:0000256" key="1">
    <source>
        <dbReference type="SAM" id="MobiDB-lite"/>
    </source>
</evidence>
<evidence type="ECO:0000313" key="3">
    <source>
        <dbReference type="Proteomes" id="UP000478052"/>
    </source>
</evidence>
<feature type="compositionally biased region" description="Polar residues" evidence="1">
    <location>
        <begin position="30"/>
        <end position="48"/>
    </location>
</feature>
<name>A0A6G0Z4L6_APHCR</name>
<dbReference type="AlphaFoldDB" id="A0A6G0Z4L6"/>
<reference evidence="2 3" key="1">
    <citation type="submission" date="2019-08" db="EMBL/GenBank/DDBJ databases">
        <title>Whole genome of Aphis craccivora.</title>
        <authorList>
            <person name="Voronova N.V."/>
            <person name="Shulinski R.S."/>
            <person name="Bandarenka Y.V."/>
            <person name="Zhorov D.G."/>
            <person name="Warner D."/>
        </authorList>
    </citation>
    <scope>NUCLEOTIDE SEQUENCE [LARGE SCALE GENOMIC DNA]</scope>
    <source>
        <strain evidence="2">180601</strain>
        <tissue evidence="2">Whole Body</tissue>
    </source>
</reference>
<gene>
    <name evidence="2" type="ORF">FWK35_00007336</name>
</gene>
<dbReference type="Proteomes" id="UP000478052">
    <property type="component" value="Unassembled WGS sequence"/>
</dbReference>
<protein>
    <submittedName>
        <fullName evidence="2">Uncharacterized protein</fullName>
    </submittedName>
</protein>
<keyword evidence="3" id="KW-1185">Reference proteome</keyword>
<feature type="non-terminal residue" evidence="2">
    <location>
        <position position="1"/>
    </location>
</feature>
<organism evidence="2 3">
    <name type="scientific">Aphis craccivora</name>
    <name type="common">Cowpea aphid</name>
    <dbReference type="NCBI Taxonomy" id="307492"/>
    <lineage>
        <taxon>Eukaryota</taxon>
        <taxon>Metazoa</taxon>
        <taxon>Ecdysozoa</taxon>
        <taxon>Arthropoda</taxon>
        <taxon>Hexapoda</taxon>
        <taxon>Insecta</taxon>
        <taxon>Pterygota</taxon>
        <taxon>Neoptera</taxon>
        <taxon>Paraneoptera</taxon>
        <taxon>Hemiptera</taxon>
        <taxon>Sternorrhyncha</taxon>
        <taxon>Aphidomorpha</taxon>
        <taxon>Aphidoidea</taxon>
        <taxon>Aphididae</taxon>
        <taxon>Aphidini</taxon>
        <taxon>Aphis</taxon>
        <taxon>Aphis</taxon>
    </lineage>
</organism>